<dbReference type="InterPro" id="IPR035892">
    <property type="entry name" value="C2_domain_sf"/>
</dbReference>
<dbReference type="InterPro" id="IPR051484">
    <property type="entry name" value="Tensin_PTEN_phosphatase"/>
</dbReference>
<dbReference type="PROSITE" id="PS51182">
    <property type="entry name" value="C2_TENSIN"/>
    <property type="match status" value="1"/>
</dbReference>
<organism evidence="3 4">
    <name type="scientific">Hucho hucho</name>
    <name type="common">huchen</name>
    <dbReference type="NCBI Taxonomy" id="62062"/>
    <lineage>
        <taxon>Eukaryota</taxon>
        <taxon>Metazoa</taxon>
        <taxon>Chordata</taxon>
        <taxon>Craniata</taxon>
        <taxon>Vertebrata</taxon>
        <taxon>Euteleostomi</taxon>
        <taxon>Actinopterygii</taxon>
        <taxon>Neopterygii</taxon>
        <taxon>Teleostei</taxon>
        <taxon>Protacanthopterygii</taxon>
        <taxon>Salmoniformes</taxon>
        <taxon>Salmonidae</taxon>
        <taxon>Salmoninae</taxon>
        <taxon>Hucho</taxon>
    </lineage>
</organism>
<dbReference type="Ensembl" id="ENSHHUT00000066369.1">
    <property type="protein sequence ID" value="ENSHHUP00000064196.1"/>
    <property type="gene ID" value="ENSHHUG00000037893.1"/>
</dbReference>
<protein>
    <recommendedName>
        <fullName evidence="2">C2 tensin-type domain-containing protein</fullName>
    </recommendedName>
</protein>
<reference evidence="3" key="3">
    <citation type="submission" date="2025-09" db="UniProtKB">
        <authorList>
            <consortium name="Ensembl"/>
        </authorList>
    </citation>
    <scope>IDENTIFICATION</scope>
</reference>
<name>A0A4W5PHY0_9TELE</name>
<dbReference type="PANTHER" id="PTHR45734:SF12">
    <property type="entry name" value="TENSIN-2 ISOFORM X1"/>
    <property type="match status" value="1"/>
</dbReference>
<dbReference type="STRING" id="62062.ENSHHUP00000064196"/>
<dbReference type="AlphaFoldDB" id="A0A4W5PHY0"/>
<dbReference type="InterPro" id="IPR014020">
    <property type="entry name" value="Tensin_C2-dom"/>
</dbReference>
<evidence type="ECO:0000313" key="3">
    <source>
        <dbReference type="Ensembl" id="ENSHHUP00000064196.1"/>
    </source>
</evidence>
<keyword evidence="4" id="KW-1185">Reference proteome</keyword>
<dbReference type="SUPFAM" id="SSF49562">
    <property type="entry name" value="C2 domain (Calcium/lipid-binding domain, CaLB)"/>
    <property type="match status" value="1"/>
</dbReference>
<feature type="domain" description="C2 tensin-type" evidence="2">
    <location>
        <begin position="3"/>
        <end position="98"/>
    </location>
</feature>
<dbReference type="Proteomes" id="UP000314982">
    <property type="component" value="Unassembled WGS sequence"/>
</dbReference>
<dbReference type="GO" id="GO:0005925">
    <property type="term" value="C:focal adhesion"/>
    <property type="evidence" value="ECO:0007669"/>
    <property type="project" value="TreeGrafter"/>
</dbReference>
<dbReference type="SMART" id="SM01326">
    <property type="entry name" value="PTEN_C2"/>
    <property type="match status" value="1"/>
</dbReference>
<dbReference type="Pfam" id="PF10409">
    <property type="entry name" value="PTEN_C2"/>
    <property type="match status" value="1"/>
</dbReference>
<dbReference type="Gene3D" id="2.60.40.1110">
    <property type="match status" value="1"/>
</dbReference>
<evidence type="ECO:0000313" key="4">
    <source>
        <dbReference type="Proteomes" id="UP000314982"/>
    </source>
</evidence>
<dbReference type="GeneTree" id="ENSGT00940000163886"/>
<accession>A0A4W5PHY0</accession>
<dbReference type="GO" id="GO:0004725">
    <property type="term" value="F:protein tyrosine phosphatase activity"/>
    <property type="evidence" value="ECO:0007669"/>
    <property type="project" value="TreeGrafter"/>
</dbReference>
<evidence type="ECO:0000256" key="1">
    <source>
        <dbReference type="SAM" id="MobiDB-lite"/>
    </source>
</evidence>
<reference evidence="4" key="1">
    <citation type="submission" date="2018-06" db="EMBL/GenBank/DDBJ databases">
        <title>Genome assembly of Danube salmon.</title>
        <authorList>
            <person name="Macqueen D.J."/>
            <person name="Gundappa M.K."/>
        </authorList>
    </citation>
    <scope>NUCLEOTIDE SEQUENCE [LARGE SCALE GENOMIC DNA]</scope>
</reference>
<dbReference type="PANTHER" id="PTHR45734">
    <property type="entry name" value="TENSIN"/>
    <property type="match status" value="1"/>
</dbReference>
<evidence type="ECO:0000259" key="2">
    <source>
        <dbReference type="PROSITE" id="PS51182"/>
    </source>
</evidence>
<sequence>MNSSPLFLHQVLIPILPNFQAAGGGYYPFLKIYQSLQLVYTSGIYDPQGSRARKLCVTLEPALLLKGDIVVSVKQNGHTVTSHHCSPSSSTSPVSFSL</sequence>
<reference evidence="3" key="2">
    <citation type="submission" date="2025-08" db="UniProtKB">
        <authorList>
            <consortium name="Ensembl"/>
        </authorList>
    </citation>
    <scope>IDENTIFICATION</scope>
</reference>
<feature type="region of interest" description="Disordered" evidence="1">
    <location>
        <begin position="79"/>
        <end position="98"/>
    </location>
</feature>
<proteinExistence type="predicted"/>